<reference evidence="1" key="1">
    <citation type="submission" date="2019-04" db="EMBL/GenBank/DDBJ databases">
        <title>Genome assembly of Zosterops borbonicus 15179.</title>
        <authorList>
            <person name="Leroy T."/>
            <person name="Anselmetti Y."/>
            <person name="Tilak M.-K."/>
            <person name="Nabholz B."/>
        </authorList>
    </citation>
    <scope>NUCLEOTIDE SEQUENCE</scope>
    <source>
        <strain evidence="1">HGM_15179</strain>
        <tissue evidence="1">Muscle</tissue>
    </source>
</reference>
<keyword evidence="2" id="KW-1185">Reference proteome</keyword>
<name>A0A8K1GIA5_9PASS</name>
<dbReference type="AlphaFoldDB" id="A0A8K1GIA5"/>
<dbReference type="Proteomes" id="UP000796761">
    <property type="component" value="Unassembled WGS sequence"/>
</dbReference>
<protein>
    <submittedName>
        <fullName evidence="1">Uncharacterized protein</fullName>
    </submittedName>
</protein>
<proteinExistence type="predicted"/>
<accession>A0A8K1GIA5</accession>
<evidence type="ECO:0000313" key="2">
    <source>
        <dbReference type="Proteomes" id="UP000796761"/>
    </source>
</evidence>
<evidence type="ECO:0000313" key="1">
    <source>
        <dbReference type="EMBL" id="TRZ18577.1"/>
    </source>
</evidence>
<dbReference type="EMBL" id="SWJQ01000217">
    <property type="protein sequence ID" value="TRZ18577.1"/>
    <property type="molecule type" value="Genomic_DNA"/>
</dbReference>
<comment type="caution">
    <text evidence="1">The sequence shown here is derived from an EMBL/GenBank/DDBJ whole genome shotgun (WGS) entry which is preliminary data.</text>
</comment>
<sequence length="86" mass="10115">MKQPKLQEEAKLSDFHYVYSWGKSLTEPRRKSRKWQDEAFFTAENKPIKANSAYPNKSDESIQEDQYCLVFHPLYPSVLKLDKACS</sequence>
<organism evidence="1 2">
    <name type="scientific">Zosterops borbonicus</name>
    <dbReference type="NCBI Taxonomy" id="364589"/>
    <lineage>
        <taxon>Eukaryota</taxon>
        <taxon>Metazoa</taxon>
        <taxon>Chordata</taxon>
        <taxon>Craniata</taxon>
        <taxon>Vertebrata</taxon>
        <taxon>Euteleostomi</taxon>
        <taxon>Archelosauria</taxon>
        <taxon>Archosauria</taxon>
        <taxon>Dinosauria</taxon>
        <taxon>Saurischia</taxon>
        <taxon>Theropoda</taxon>
        <taxon>Coelurosauria</taxon>
        <taxon>Aves</taxon>
        <taxon>Neognathae</taxon>
        <taxon>Neoaves</taxon>
        <taxon>Telluraves</taxon>
        <taxon>Australaves</taxon>
        <taxon>Passeriformes</taxon>
        <taxon>Sylvioidea</taxon>
        <taxon>Zosteropidae</taxon>
        <taxon>Zosterops</taxon>
    </lineage>
</organism>
<gene>
    <name evidence="1" type="ORF">HGM15179_008489</name>
</gene>